<organism evidence="1 2">
    <name type="scientific">Candidatus Proximibacter danicus</name>
    <dbReference type="NCBI Taxonomy" id="2954365"/>
    <lineage>
        <taxon>Bacteria</taxon>
        <taxon>Pseudomonadati</taxon>
        <taxon>Pseudomonadota</taxon>
        <taxon>Betaproteobacteria</taxon>
        <taxon>Candidatus Proximibacter</taxon>
    </lineage>
</organism>
<name>A0A9D7PRK2_9PROT</name>
<dbReference type="AlphaFoldDB" id="A0A9D7PRK2"/>
<dbReference type="Proteomes" id="UP000886689">
    <property type="component" value="Unassembled WGS sequence"/>
</dbReference>
<reference evidence="1" key="1">
    <citation type="submission" date="2020-10" db="EMBL/GenBank/DDBJ databases">
        <title>Connecting structure to function with the recovery of over 1000 high-quality activated sludge metagenome-assembled genomes encoding full-length rRNA genes using long-read sequencing.</title>
        <authorList>
            <person name="Singleton C.M."/>
            <person name="Petriglieri F."/>
            <person name="Kristensen J.M."/>
            <person name="Kirkegaard R.H."/>
            <person name="Michaelsen T.Y."/>
            <person name="Andersen M.H."/>
            <person name="Karst S.M."/>
            <person name="Dueholm M.S."/>
            <person name="Nielsen P.H."/>
            <person name="Albertsen M."/>
        </authorList>
    </citation>
    <scope>NUCLEOTIDE SEQUENCE</scope>
    <source>
        <strain evidence="1">Hirt_18-Q3-R61-65_BATAC.395</strain>
    </source>
</reference>
<sequence length="110" mass="12526">MKAPKLLPWIAKRAGVHEAVALKLWRRATGEAAMIVGNHDSSDFFRLSIERFISLVETEAGRCPLTGSNVTWMWRHQARIASLSLTAAESTYRLWRNNWENFVSNQKKAA</sequence>
<accession>A0A9D7PRK2</accession>
<proteinExistence type="predicted"/>
<dbReference type="EMBL" id="JADJUC010000007">
    <property type="protein sequence ID" value="MBK8524233.1"/>
    <property type="molecule type" value="Genomic_DNA"/>
</dbReference>
<evidence type="ECO:0000313" key="2">
    <source>
        <dbReference type="Proteomes" id="UP000886689"/>
    </source>
</evidence>
<comment type="caution">
    <text evidence="1">The sequence shown here is derived from an EMBL/GenBank/DDBJ whole genome shotgun (WGS) entry which is preliminary data.</text>
</comment>
<protein>
    <submittedName>
        <fullName evidence="1">Uncharacterized protein</fullName>
    </submittedName>
</protein>
<evidence type="ECO:0000313" key="1">
    <source>
        <dbReference type="EMBL" id="MBK8524233.1"/>
    </source>
</evidence>
<gene>
    <name evidence="1" type="ORF">IPL58_08945</name>
</gene>